<dbReference type="InterPro" id="IPR036660">
    <property type="entry name" value="Fe-S_hydroAse_TtdB_cat_sf"/>
</dbReference>
<sequence>MSDEIRRLRLPLDVEEIRSLRAGEMVLLSGDIILTAGLPTHKRIEEYLDAGRELPLDLHGQTLFHLGSYSRDAADGGLEVLYINPTTSTRFNGYMPRFIRHFGLRMVGGKGGLDAASAAAMKEVGCVYLSFVGGGSPLLSDAVKGVVSVHWPDLIAHFRLVKLRVEDLGPLTVGIDAHGNSLYDSLQQQAAERMPEIMAGLAARRAATTP</sequence>
<dbReference type="InParanoid" id="A0A3A9JE74"/>
<dbReference type="EMBL" id="RAQU01000030">
    <property type="protein sequence ID" value="RKK04852.1"/>
    <property type="molecule type" value="Genomic_DNA"/>
</dbReference>
<accession>A0A3A9JE74</accession>
<reference evidence="4 7" key="1">
    <citation type="submission" date="2018-09" db="EMBL/GenBank/DDBJ databases">
        <title>Roseomonas sp. nov., isolated from feces of Tibetan antelopes in the Qinghai-Tibet plateau, China.</title>
        <authorList>
            <person name="Tian Z."/>
        </authorList>
    </citation>
    <scope>NUCLEOTIDE SEQUENCE [LARGE SCALE GENOMIC DNA]</scope>
    <source>
        <strain evidence="5 6">Z23</strain>
        <strain evidence="4 7">Z24</strain>
    </source>
</reference>
<proteinExistence type="inferred from homology"/>
<dbReference type="Proteomes" id="UP000278036">
    <property type="component" value="Unassembled WGS sequence"/>
</dbReference>
<keyword evidence="2" id="KW-0456">Lyase</keyword>
<dbReference type="AlphaFoldDB" id="A0A3A9JE74"/>
<keyword evidence="6" id="KW-1185">Reference proteome</keyword>
<dbReference type="InterPro" id="IPR004647">
    <property type="entry name" value="Fe-S_hydro-lyase_TtdB-typ_cat"/>
</dbReference>
<dbReference type="EMBL" id="RFLX01000011">
    <property type="protein sequence ID" value="RMI20513.1"/>
    <property type="molecule type" value="Genomic_DNA"/>
</dbReference>
<evidence type="ECO:0000313" key="5">
    <source>
        <dbReference type="EMBL" id="RMI20513.1"/>
    </source>
</evidence>
<protein>
    <submittedName>
        <fullName evidence="4">Fumarate hydratase</fullName>
    </submittedName>
</protein>
<dbReference type="PANTHER" id="PTHR43351">
    <property type="entry name" value="L(+)-TARTRATE DEHYDRATASE SUBUNIT BETA"/>
    <property type="match status" value="1"/>
</dbReference>
<evidence type="ECO:0000313" key="6">
    <source>
        <dbReference type="Proteomes" id="UP000274097"/>
    </source>
</evidence>
<feature type="domain" description="Fe-S hydro-lyase tartrate dehydratase beta-type catalytic" evidence="3">
    <location>
        <begin position="13"/>
        <end position="185"/>
    </location>
</feature>
<evidence type="ECO:0000313" key="4">
    <source>
        <dbReference type="EMBL" id="RKK04852.1"/>
    </source>
</evidence>
<dbReference type="SUPFAM" id="SSF117457">
    <property type="entry name" value="FumA C-terminal domain-like"/>
    <property type="match status" value="1"/>
</dbReference>
<organism evidence="4 7">
    <name type="scientific">Teichococcus wenyumeiae</name>
    <dbReference type="NCBI Taxonomy" id="2478470"/>
    <lineage>
        <taxon>Bacteria</taxon>
        <taxon>Pseudomonadati</taxon>
        <taxon>Pseudomonadota</taxon>
        <taxon>Alphaproteobacteria</taxon>
        <taxon>Acetobacterales</taxon>
        <taxon>Roseomonadaceae</taxon>
        <taxon>Roseomonas</taxon>
    </lineage>
</organism>
<dbReference type="Gene3D" id="3.20.130.10">
    <property type="entry name" value="Fe-S hydro-lyase, tartrate dehydratase beta-type, catalytic domain"/>
    <property type="match status" value="1"/>
</dbReference>
<name>A0A3A9JE74_9PROT</name>
<gene>
    <name evidence="4" type="ORF">D6Z83_07345</name>
    <name evidence="5" type="ORF">EBE87_15325</name>
</gene>
<dbReference type="RefSeq" id="WP_120637676.1">
    <property type="nucleotide sequence ID" value="NZ_RAQU01000030.1"/>
</dbReference>
<evidence type="ECO:0000313" key="7">
    <source>
        <dbReference type="Proteomes" id="UP000278036"/>
    </source>
</evidence>
<evidence type="ECO:0000256" key="1">
    <source>
        <dbReference type="ARBA" id="ARBA00008876"/>
    </source>
</evidence>
<comment type="caution">
    <text evidence="4">The sequence shown here is derived from an EMBL/GenBank/DDBJ whole genome shotgun (WGS) entry which is preliminary data.</text>
</comment>
<dbReference type="PANTHER" id="PTHR43351:SF2">
    <property type="entry name" value="L(+)-TARTRATE DEHYDRATASE SUBUNIT BETA-RELATED"/>
    <property type="match status" value="1"/>
</dbReference>
<dbReference type="GO" id="GO:0016836">
    <property type="term" value="F:hydro-lyase activity"/>
    <property type="evidence" value="ECO:0007669"/>
    <property type="project" value="InterPro"/>
</dbReference>
<evidence type="ECO:0000259" key="3">
    <source>
        <dbReference type="Pfam" id="PF05683"/>
    </source>
</evidence>
<evidence type="ECO:0000256" key="2">
    <source>
        <dbReference type="ARBA" id="ARBA00023239"/>
    </source>
</evidence>
<dbReference type="Pfam" id="PF05683">
    <property type="entry name" value="Fumerase_C"/>
    <property type="match status" value="1"/>
</dbReference>
<dbReference type="OrthoDB" id="9798978at2"/>
<dbReference type="Proteomes" id="UP000274097">
    <property type="component" value="Unassembled WGS sequence"/>
</dbReference>
<comment type="similarity">
    <text evidence="1">Belongs to the class-I fumarase family.</text>
</comment>
<dbReference type="FunCoup" id="A0A3A9JE74">
    <property type="interactions" value="46"/>
</dbReference>